<dbReference type="RefSeq" id="WP_027315711.1">
    <property type="nucleotide sequence ID" value="NZ_JACIDC010000006.1"/>
</dbReference>
<organism evidence="3 4">
    <name type="scientific">Microvirga flocculans</name>
    <dbReference type="NCBI Taxonomy" id="217168"/>
    <lineage>
        <taxon>Bacteria</taxon>
        <taxon>Pseudomonadati</taxon>
        <taxon>Pseudomonadota</taxon>
        <taxon>Alphaproteobacteria</taxon>
        <taxon>Hyphomicrobiales</taxon>
        <taxon>Methylobacteriaceae</taxon>
        <taxon>Microvirga</taxon>
    </lineage>
</organism>
<dbReference type="EMBL" id="JACIDC010000006">
    <property type="protein sequence ID" value="MBB4040292.1"/>
    <property type="molecule type" value="Genomic_DNA"/>
</dbReference>
<comment type="caution">
    <text evidence="3">The sequence shown here is derived from an EMBL/GenBank/DDBJ whole genome shotgun (WGS) entry which is preliminary data.</text>
</comment>
<evidence type="ECO:0000313" key="4">
    <source>
        <dbReference type="Proteomes" id="UP000519439"/>
    </source>
</evidence>
<feature type="compositionally biased region" description="Polar residues" evidence="1">
    <location>
        <begin position="105"/>
        <end position="117"/>
    </location>
</feature>
<keyword evidence="2" id="KW-0812">Transmembrane</keyword>
<evidence type="ECO:0000256" key="1">
    <source>
        <dbReference type="SAM" id="MobiDB-lite"/>
    </source>
</evidence>
<accession>A0A7W6N838</accession>
<dbReference type="Proteomes" id="UP000519439">
    <property type="component" value="Unassembled WGS sequence"/>
</dbReference>
<keyword evidence="2" id="KW-0472">Membrane</keyword>
<name>A0A7W6N838_9HYPH</name>
<keyword evidence="2" id="KW-1133">Transmembrane helix</keyword>
<dbReference type="AlphaFoldDB" id="A0A7W6N838"/>
<evidence type="ECO:0000256" key="2">
    <source>
        <dbReference type="SAM" id="Phobius"/>
    </source>
</evidence>
<reference evidence="3 4" key="1">
    <citation type="submission" date="2020-08" db="EMBL/GenBank/DDBJ databases">
        <title>Genomic Encyclopedia of Type Strains, Phase IV (KMG-IV): sequencing the most valuable type-strain genomes for metagenomic binning, comparative biology and taxonomic classification.</title>
        <authorList>
            <person name="Goeker M."/>
        </authorList>
    </citation>
    <scope>NUCLEOTIDE SEQUENCE [LARGE SCALE GENOMIC DNA]</scope>
    <source>
        <strain evidence="3 4">DSM 15743</strain>
    </source>
</reference>
<protein>
    <submittedName>
        <fullName evidence="3">Uncharacterized protein</fullName>
    </submittedName>
</protein>
<feature type="compositionally biased region" description="Basic and acidic residues" evidence="1">
    <location>
        <begin position="121"/>
        <end position="132"/>
    </location>
</feature>
<proteinExistence type="predicted"/>
<gene>
    <name evidence="3" type="ORF">GGR34_001945</name>
</gene>
<keyword evidence="4" id="KW-1185">Reference proteome</keyword>
<feature type="region of interest" description="Disordered" evidence="1">
    <location>
        <begin position="105"/>
        <end position="138"/>
    </location>
</feature>
<sequence length="211" mass="22726">MRAILYVAVSMGIRFDKVLEQVARAASARRDDAFLDSRQRKVQRLEEHIRAREATGDRIVMFLGLALTLSAIGLPVYAVYLSEGATQSIGGGGMLLSRGPAVSQARQADLQPTTTGSLAKAAEDTDLPRGREGTAAAGNADRGSLFQRYVIHRATTESALIEGPEGLWWVTPGMTLPSIGQVISIERSENGWVVLTSETMITQIKTARASL</sequence>
<evidence type="ECO:0000313" key="3">
    <source>
        <dbReference type="EMBL" id="MBB4040292.1"/>
    </source>
</evidence>
<feature type="transmembrane region" description="Helical" evidence="2">
    <location>
        <begin position="59"/>
        <end position="80"/>
    </location>
</feature>